<dbReference type="Gene3D" id="1.20.1250.20">
    <property type="entry name" value="MFS general substrate transporter like domains"/>
    <property type="match status" value="1"/>
</dbReference>
<dbReference type="eggNOG" id="KOG2504">
    <property type="taxonomic scope" value="Eukaryota"/>
</dbReference>
<feature type="transmembrane region" description="Helical" evidence="7">
    <location>
        <begin position="154"/>
        <end position="177"/>
    </location>
</feature>
<dbReference type="HOGENOM" id="CLU_001265_1_4_1"/>
<comment type="similarity">
    <text evidence="2">Belongs to the major facilitator superfamily. Monocarboxylate porter (TC 2.A.1.13) family.</text>
</comment>
<evidence type="ECO:0000256" key="2">
    <source>
        <dbReference type="ARBA" id="ARBA00006727"/>
    </source>
</evidence>
<sequence length="251" mass="27516">GVVLPIIVNKSIPNIAFPWMMRTLASMFILLLGIACLTVKSRLPPRRRRFVPNEYVRHFEDIRLFSTITGVFLFQLGMVVPFRYVTLPAKEAGFSPDLIPYLLPIFSAISVFGRIFLSVAADNIGGFNVVTTITFVSATFCLTAPTLVESMADIIVYVVIFGFFSGGVISLVPTLVAQISDIRHIGTRVGSAFAIQATGALIGSPIVSAILRSRRFNHHALQLLCGFSILLGCVGFVWARYTQVGFKLVKV</sequence>
<reference evidence="9 10" key="1">
    <citation type="journal article" date="2011" name="Genome Biol.">
        <title>Comparative genome sequence analysis underscores mycoparasitism as the ancestral life style of Trichoderma.</title>
        <authorList>
            <person name="Kubicek C.P."/>
            <person name="Herrera-Estrella A."/>
            <person name="Seidl-Seiboth V."/>
            <person name="Martinez D.A."/>
            <person name="Druzhinina I.S."/>
            <person name="Thon M."/>
            <person name="Zeilinger S."/>
            <person name="Casas-Flores S."/>
            <person name="Horwitz B.A."/>
            <person name="Mukherjee P.K."/>
            <person name="Mukherjee M."/>
            <person name="Kredics L."/>
            <person name="Alcaraz L.D."/>
            <person name="Aerts A."/>
            <person name="Antal Z."/>
            <person name="Atanasova L."/>
            <person name="Cervantes-Badillo M.G."/>
            <person name="Challacombe J."/>
            <person name="Chertkov O."/>
            <person name="McCluskey K."/>
            <person name="Coulpier F."/>
            <person name="Deshpande N."/>
            <person name="von Doehren H."/>
            <person name="Ebbole D.J."/>
            <person name="Esquivel-Naranjo E.U."/>
            <person name="Fekete E."/>
            <person name="Flipphi M."/>
            <person name="Glaser F."/>
            <person name="Gomez-Rodriguez E.Y."/>
            <person name="Gruber S."/>
            <person name="Han C."/>
            <person name="Henrissat B."/>
            <person name="Hermosa R."/>
            <person name="Hernandez-Onate M."/>
            <person name="Karaffa L."/>
            <person name="Kosti I."/>
            <person name="Le Crom S."/>
            <person name="Lindquist E."/>
            <person name="Lucas S."/>
            <person name="Luebeck M."/>
            <person name="Luebeck P.S."/>
            <person name="Margeot A."/>
            <person name="Metz B."/>
            <person name="Misra M."/>
            <person name="Nevalainen H."/>
            <person name="Omann M."/>
            <person name="Packer N."/>
            <person name="Perrone G."/>
            <person name="Uresti-Rivera E.E."/>
            <person name="Salamov A."/>
            <person name="Schmoll M."/>
            <person name="Seiboth B."/>
            <person name="Shapiro H."/>
            <person name="Sukno S."/>
            <person name="Tamayo-Ramos J.A."/>
            <person name="Tisch D."/>
            <person name="Wiest A."/>
            <person name="Wilkinson H.H."/>
            <person name="Zhang M."/>
            <person name="Coutinho P.M."/>
            <person name="Kenerley C.M."/>
            <person name="Monte E."/>
            <person name="Baker S.E."/>
            <person name="Grigoriev I.V."/>
        </authorList>
    </citation>
    <scope>NUCLEOTIDE SEQUENCE [LARGE SCALE GENOMIC DNA]</scope>
    <source>
        <strain evidence="10">Gv29-8 / FGSC 10586</strain>
    </source>
</reference>
<evidence type="ECO:0000256" key="4">
    <source>
        <dbReference type="ARBA" id="ARBA00022692"/>
    </source>
</evidence>
<dbReference type="InterPro" id="IPR036259">
    <property type="entry name" value="MFS_trans_sf"/>
</dbReference>
<evidence type="ECO:0000256" key="7">
    <source>
        <dbReference type="SAM" id="Phobius"/>
    </source>
</evidence>
<evidence type="ECO:0000256" key="6">
    <source>
        <dbReference type="ARBA" id="ARBA00023136"/>
    </source>
</evidence>
<dbReference type="PROSITE" id="PS50850">
    <property type="entry name" value="MFS"/>
    <property type="match status" value="1"/>
</dbReference>
<keyword evidence="6 7" id="KW-0472">Membrane</keyword>
<organism evidence="9 10">
    <name type="scientific">Hypocrea virens (strain Gv29-8 / FGSC 10586)</name>
    <name type="common">Gliocladium virens</name>
    <name type="synonym">Trichoderma virens</name>
    <dbReference type="NCBI Taxonomy" id="413071"/>
    <lineage>
        <taxon>Eukaryota</taxon>
        <taxon>Fungi</taxon>
        <taxon>Dikarya</taxon>
        <taxon>Ascomycota</taxon>
        <taxon>Pezizomycotina</taxon>
        <taxon>Sordariomycetes</taxon>
        <taxon>Hypocreomycetidae</taxon>
        <taxon>Hypocreales</taxon>
        <taxon>Hypocreaceae</taxon>
        <taxon>Trichoderma</taxon>
    </lineage>
</organism>
<feature type="transmembrane region" description="Helical" evidence="7">
    <location>
        <begin position="19"/>
        <end position="39"/>
    </location>
</feature>
<dbReference type="OMA" id="MNASSIF"/>
<gene>
    <name evidence="9" type="ORF">TRIVIDRAFT_36973</name>
</gene>
<dbReference type="InParanoid" id="G9MN24"/>
<dbReference type="InterPro" id="IPR011701">
    <property type="entry name" value="MFS"/>
</dbReference>
<dbReference type="RefSeq" id="XP_013957550.1">
    <property type="nucleotide sequence ID" value="XM_014102075.1"/>
</dbReference>
<dbReference type="Pfam" id="PF07690">
    <property type="entry name" value="MFS_1"/>
    <property type="match status" value="1"/>
</dbReference>
<feature type="transmembrane region" description="Helical" evidence="7">
    <location>
        <begin position="98"/>
        <end position="117"/>
    </location>
</feature>
<protein>
    <recommendedName>
        <fullName evidence="8">Major facilitator superfamily (MFS) profile domain-containing protein</fullName>
    </recommendedName>
</protein>
<dbReference type="GO" id="GO:0016020">
    <property type="term" value="C:membrane"/>
    <property type="evidence" value="ECO:0007669"/>
    <property type="project" value="UniProtKB-SubCell"/>
</dbReference>
<dbReference type="EMBL" id="ABDF02000005">
    <property type="protein sequence ID" value="EHK23317.1"/>
    <property type="molecule type" value="Genomic_DNA"/>
</dbReference>
<evidence type="ECO:0000313" key="10">
    <source>
        <dbReference type="Proteomes" id="UP000007115"/>
    </source>
</evidence>
<keyword evidence="5 7" id="KW-1133">Transmembrane helix</keyword>
<dbReference type="AlphaFoldDB" id="G9MN24"/>
<dbReference type="GO" id="GO:0022857">
    <property type="term" value="F:transmembrane transporter activity"/>
    <property type="evidence" value="ECO:0007669"/>
    <property type="project" value="InterPro"/>
</dbReference>
<comment type="caution">
    <text evidence="9">The sequence shown here is derived from an EMBL/GenBank/DDBJ whole genome shotgun (WGS) entry which is preliminary data.</text>
</comment>
<evidence type="ECO:0000256" key="5">
    <source>
        <dbReference type="ARBA" id="ARBA00022989"/>
    </source>
</evidence>
<feature type="transmembrane region" description="Helical" evidence="7">
    <location>
        <begin position="64"/>
        <end position="86"/>
    </location>
</feature>
<proteinExistence type="inferred from homology"/>
<keyword evidence="4 7" id="KW-0812">Transmembrane</keyword>
<feature type="domain" description="Major facilitator superfamily (MFS) profile" evidence="8">
    <location>
        <begin position="63"/>
        <end position="251"/>
    </location>
</feature>
<keyword evidence="3" id="KW-0813">Transport</keyword>
<evidence type="ECO:0000313" key="9">
    <source>
        <dbReference type="EMBL" id="EHK23317.1"/>
    </source>
</evidence>
<dbReference type="GeneID" id="25793589"/>
<dbReference type="VEuPathDB" id="FungiDB:TRIVIDRAFT_36973"/>
<evidence type="ECO:0000256" key="3">
    <source>
        <dbReference type="ARBA" id="ARBA00022448"/>
    </source>
</evidence>
<evidence type="ECO:0000256" key="1">
    <source>
        <dbReference type="ARBA" id="ARBA00004141"/>
    </source>
</evidence>
<keyword evidence="10" id="KW-1185">Reference proteome</keyword>
<dbReference type="PANTHER" id="PTHR11360:SF224">
    <property type="entry name" value="MAJOR FACILITATOR SUPERFAMILY (MFS) PROFILE DOMAIN-CONTAINING PROTEIN-RELATED"/>
    <property type="match status" value="1"/>
</dbReference>
<dbReference type="Proteomes" id="UP000007115">
    <property type="component" value="Unassembled WGS sequence"/>
</dbReference>
<dbReference type="OrthoDB" id="5667at2759"/>
<feature type="non-terminal residue" evidence="9">
    <location>
        <position position="1"/>
    </location>
</feature>
<dbReference type="InterPro" id="IPR020846">
    <property type="entry name" value="MFS_dom"/>
</dbReference>
<feature type="transmembrane region" description="Helical" evidence="7">
    <location>
        <begin position="220"/>
        <end position="241"/>
    </location>
</feature>
<dbReference type="SUPFAM" id="SSF103473">
    <property type="entry name" value="MFS general substrate transporter"/>
    <property type="match status" value="1"/>
</dbReference>
<comment type="subcellular location">
    <subcellularLocation>
        <location evidence="1">Membrane</location>
        <topology evidence="1">Multi-pass membrane protein</topology>
    </subcellularLocation>
</comment>
<feature type="transmembrane region" description="Helical" evidence="7">
    <location>
        <begin position="189"/>
        <end position="208"/>
    </location>
</feature>
<feature type="transmembrane region" description="Helical" evidence="7">
    <location>
        <begin position="129"/>
        <end position="148"/>
    </location>
</feature>
<dbReference type="PANTHER" id="PTHR11360">
    <property type="entry name" value="MONOCARBOXYLATE TRANSPORTER"/>
    <property type="match status" value="1"/>
</dbReference>
<name>G9MN24_HYPVG</name>
<evidence type="ECO:0000259" key="8">
    <source>
        <dbReference type="PROSITE" id="PS50850"/>
    </source>
</evidence>
<accession>G9MN24</accession>
<dbReference type="InterPro" id="IPR050327">
    <property type="entry name" value="Proton-linked_MCT"/>
</dbReference>